<proteinExistence type="predicted"/>
<dbReference type="AlphaFoldDB" id="A0A828SS91"/>
<name>A0A828SS91_ACIBA</name>
<reference evidence="1 2" key="1">
    <citation type="submission" date="2011-04" db="EMBL/GenBank/DDBJ databases">
        <authorList>
            <person name="Weinstock G."/>
            <person name="Sodergren E."/>
            <person name="Clifton S."/>
            <person name="Fulton L."/>
            <person name="Fulton B."/>
            <person name="Courtney L."/>
            <person name="Fronick C."/>
            <person name="Harrison M."/>
            <person name="Strong C."/>
            <person name="Farmer C."/>
            <person name="Delahaunty K."/>
            <person name="Markovic C."/>
            <person name="Hall O."/>
            <person name="Minx P."/>
            <person name="Tomlinson C."/>
            <person name="Mitreva M."/>
            <person name="Hou S."/>
            <person name="Chen J."/>
            <person name="Wollam A."/>
            <person name="Pepin K.H."/>
            <person name="Johnson M."/>
            <person name="Bhonagiri V."/>
            <person name="Zhang X."/>
            <person name="Suruliraj S."/>
            <person name="Warren W."/>
            <person name="Chinwalla A."/>
            <person name="Mardis E.R."/>
            <person name="Wilson R.K."/>
        </authorList>
    </citation>
    <scope>NUCLEOTIDE SEQUENCE [LARGE SCALE GENOMIC DNA]</scope>
    <source>
        <strain evidence="1 2">6014059</strain>
    </source>
</reference>
<comment type="caution">
    <text evidence="1">The sequence shown here is derived from an EMBL/GenBank/DDBJ whole genome shotgun (WGS) entry which is preliminary data.</text>
</comment>
<dbReference type="EMBL" id="ACYS02000017">
    <property type="protein sequence ID" value="EGJ69441.1"/>
    <property type="molecule type" value="Genomic_DNA"/>
</dbReference>
<sequence length="46" mass="5343">MSMLISVRLLLKKDNTTLPFAYKTNELMRASFNTMIFPTSLHDVPR</sequence>
<accession>A0A828SS91</accession>
<evidence type="ECO:0000313" key="2">
    <source>
        <dbReference type="Proteomes" id="UP000003204"/>
    </source>
</evidence>
<gene>
    <name evidence="1" type="ORF">HMPREF0022_00616</name>
</gene>
<protein>
    <submittedName>
        <fullName evidence="1">Uncharacterized protein</fullName>
    </submittedName>
</protein>
<evidence type="ECO:0000313" key="1">
    <source>
        <dbReference type="EMBL" id="EGJ69441.1"/>
    </source>
</evidence>
<organism evidence="1 2">
    <name type="scientific">Acinetobacter baumannii 6014059</name>
    <dbReference type="NCBI Taxonomy" id="525242"/>
    <lineage>
        <taxon>Bacteria</taxon>
        <taxon>Pseudomonadati</taxon>
        <taxon>Pseudomonadota</taxon>
        <taxon>Gammaproteobacteria</taxon>
        <taxon>Moraxellales</taxon>
        <taxon>Moraxellaceae</taxon>
        <taxon>Acinetobacter</taxon>
        <taxon>Acinetobacter calcoaceticus/baumannii complex</taxon>
    </lineage>
</organism>
<dbReference type="Proteomes" id="UP000003204">
    <property type="component" value="Unassembled WGS sequence"/>
</dbReference>